<dbReference type="AlphaFoldDB" id="A0A8S1LMC9"/>
<gene>
    <name evidence="2" type="ORF">PSON_ATCC_30995.1.T0250079</name>
</gene>
<dbReference type="Proteomes" id="UP000692954">
    <property type="component" value="Unassembled WGS sequence"/>
</dbReference>
<keyword evidence="3" id="KW-1185">Reference proteome</keyword>
<comment type="caution">
    <text evidence="2">The sequence shown here is derived from an EMBL/GenBank/DDBJ whole genome shotgun (WGS) entry which is preliminary data.</text>
</comment>
<feature type="coiled-coil region" evidence="1">
    <location>
        <begin position="89"/>
        <end position="391"/>
    </location>
</feature>
<keyword evidence="1" id="KW-0175">Coiled coil</keyword>
<feature type="coiled-coil region" evidence="1">
    <location>
        <begin position="23"/>
        <end position="57"/>
    </location>
</feature>
<sequence>MENFENEKWVDLQAQIDHQSQIIRTQQEDINQYKQVISSYRTQISQIENKMNQFTQAEILLRDANHRNDILIAEIERLNVIVFQQGNEVEEWKNKAQRLDLALQEYKQFELSNRDMVLKAARLAEEVERLKDLLTKKQLDYQQLQLELNQALQELEDERNKVKLLEDRLAELESETPTEKALKQILIQKTEIIRLQQLIQNLNNKIQLLQQENDELNIKYNNQLRANDDLRTSAEANEKKAKKAELDLQKALDEIEKLKKQLSDLQNDKLSAQSSSQGVDQQKVDQQKVDQIQDLLYNLQKQLREAEDNLQDALQKLRDAENRIKQLERQIKDMEIQNQIAQDRLKAQQLLQSQMNNNNNNNQQVNSTNIIAGYERQIQELLNELEKLRNAKPFDDRMLKRQIQDLQSLIVLMCAEIEALRAKIR</sequence>
<reference evidence="2" key="1">
    <citation type="submission" date="2021-01" db="EMBL/GenBank/DDBJ databases">
        <authorList>
            <consortium name="Genoscope - CEA"/>
            <person name="William W."/>
        </authorList>
    </citation>
    <scope>NUCLEOTIDE SEQUENCE</scope>
</reference>
<accession>A0A8S1LMC9</accession>
<name>A0A8S1LMC9_9CILI</name>
<organism evidence="2 3">
    <name type="scientific">Paramecium sonneborni</name>
    <dbReference type="NCBI Taxonomy" id="65129"/>
    <lineage>
        <taxon>Eukaryota</taxon>
        <taxon>Sar</taxon>
        <taxon>Alveolata</taxon>
        <taxon>Ciliophora</taxon>
        <taxon>Intramacronucleata</taxon>
        <taxon>Oligohymenophorea</taxon>
        <taxon>Peniculida</taxon>
        <taxon>Parameciidae</taxon>
        <taxon>Paramecium</taxon>
    </lineage>
</organism>
<evidence type="ECO:0000313" key="3">
    <source>
        <dbReference type="Proteomes" id="UP000692954"/>
    </source>
</evidence>
<evidence type="ECO:0000256" key="1">
    <source>
        <dbReference type="SAM" id="Coils"/>
    </source>
</evidence>
<dbReference type="EMBL" id="CAJJDN010000025">
    <property type="protein sequence ID" value="CAD8069100.1"/>
    <property type="molecule type" value="Genomic_DNA"/>
</dbReference>
<dbReference type="OrthoDB" id="304019at2759"/>
<evidence type="ECO:0000313" key="2">
    <source>
        <dbReference type="EMBL" id="CAD8069100.1"/>
    </source>
</evidence>
<proteinExistence type="predicted"/>
<protein>
    <submittedName>
        <fullName evidence="2">Uncharacterized protein</fullName>
    </submittedName>
</protein>